<keyword evidence="1 2" id="KW-0694">RNA-binding</keyword>
<reference evidence="6" key="2">
    <citation type="submission" date="2023-06" db="EMBL/GenBank/DDBJ databases">
        <authorList>
            <consortium name="Lawrence Berkeley National Laboratory"/>
            <person name="Mondo S.J."/>
            <person name="Hensen N."/>
            <person name="Bonometti L."/>
            <person name="Westerberg I."/>
            <person name="Brannstrom I.O."/>
            <person name="Guillou S."/>
            <person name="Cros-Aarteil S."/>
            <person name="Calhoun S."/>
            <person name="Haridas S."/>
            <person name="Kuo A."/>
            <person name="Pangilinan J."/>
            <person name="Riley R."/>
            <person name="Labutti K."/>
            <person name="Andreopoulos B."/>
            <person name="Lipzen A."/>
            <person name="Chen C."/>
            <person name="Yanf M."/>
            <person name="Daum C."/>
            <person name="Ng V."/>
            <person name="Clum A."/>
            <person name="Steindorff A."/>
            <person name="Ohm R."/>
            <person name="Martin F."/>
            <person name="Silar P."/>
            <person name="Natvig D."/>
            <person name="Lalanne C."/>
            <person name="Gautier V."/>
            <person name="Ament-Velasquez S.L."/>
            <person name="Kruys A."/>
            <person name="Hutchinson M.I."/>
            <person name="Powell A.J."/>
            <person name="Barry K."/>
            <person name="Miller A.N."/>
            <person name="Grigoriev I.V."/>
            <person name="Debuchy R."/>
            <person name="Gladieux P."/>
            <person name="Thoren M.H."/>
            <person name="Johannesson H."/>
        </authorList>
    </citation>
    <scope>NUCLEOTIDE SEQUENCE</scope>
    <source>
        <strain evidence="6">CBS 333.67</strain>
    </source>
</reference>
<dbReference type="GO" id="GO:0034517">
    <property type="term" value="P:ribophagy"/>
    <property type="evidence" value="ECO:0007669"/>
    <property type="project" value="TreeGrafter"/>
</dbReference>
<feature type="compositionally biased region" description="Gly residues" evidence="3">
    <location>
        <begin position="493"/>
        <end position="513"/>
    </location>
</feature>
<evidence type="ECO:0000256" key="2">
    <source>
        <dbReference type="PROSITE-ProRule" id="PRU00176"/>
    </source>
</evidence>
<dbReference type="SMART" id="SM00360">
    <property type="entry name" value="RRM"/>
    <property type="match status" value="1"/>
</dbReference>
<evidence type="ECO:0000313" key="6">
    <source>
        <dbReference type="EMBL" id="KAK3302382.1"/>
    </source>
</evidence>
<feature type="compositionally biased region" description="Low complexity" evidence="3">
    <location>
        <begin position="212"/>
        <end position="235"/>
    </location>
</feature>
<protein>
    <submittedName>
        <fullName evidence="6">Uncharacterized protein</fullName>
    </submittedName>
</protein>
<feature type="compositionally biased region" description="Basic and acidic residues" evidence="3">
    <location>
        <begin position="243"/>
        <end position="264"/>
    </location>
</feature>
<evidence type="ECO:0000259" key="4">
    <source>
        <dbReference type="PROSITE" id="PS50102"/>
    </source>
</evidence>
<dbReference type="InterPro" id="IPR039539">
    <property type="entry name" value="Ras_GTPase_bind_prot"/>
</dbReference>
<dbReference type="CDD" id="cd00780">
    <property type="entry name" value="NTF2"/>
    <property type="match status" value="1"/>
</dbReference>
<dbReference type="GO" id="GO:1990861">
    <property type="term" value="C:Ubp3-Bre5 deubiquitination complex"/>
    <property type="evidence" value="ECO:0007669"/>
    <property type="project" value="TreeGrafter"/>
</dbReference>
<dbReference type="GO" id="GO:1990904">
    <property type="term" value="C:ribonucleoprotein complex"/>
    <property type="evidence" value="ECO:0007669"/>
    <property type="project" value="TreeGrafter"/>
</dbReference>
<dbReference type="InterPro" id="IPR032710">
    <property type="entry name" value="NTF2-like_dom_sf"/>
</dbReference>
<dbReference type="Gene3D" id="3.10.450.50">
    <property type="match status" value="1"/>
</dbReference>
<comment type="caution">
    <text evidence="6">The sequence shown here is derived from an EMBL/GenBank/DDBJ whole genome shotgun (WGS) entry which is preliminary data.</text>
</comment>
<dbReference type="InterPro" id="IPR018222">
    <property type="entry name" value="Nuclear_transport_factor_2_euk"/>
</dbReference>
<accession>A0AAJ0GM01</accession>
<reference evidence="6" key="1">
    <citation type="journal article" date="2023" name="Mol. Phylogenet. Evol.">
        <title>Genome-scale phylogeny and comparative genomics of the fungal order Sordariales.</title>
        <authorList>
            <person name="Hensen N."/>
            <person name="Bonometti L."/>
            <person name="Westerberg I."/>
            <person name="Brannstrom I.O."/>
            <person name="Guillou S."/>
            <person name="Cros-Aarteil S."/>
            <person name="Calhoun S."/>
            <person name="Haridas S."/>
            <person name="Kuo A."/>
            <person name="Mondo S."/>
            <person name="Pangilinan J."/>
            <person name="Riley R."/>
            <person name="LaButti K."/>
            <person name="Andreopoulos B."/>
            <person name="Lipzen A."/>
            <person name="Chen C."/>
            <person name="Yan M."/>
            <person name="Daum C."/>
            <person name="Ng V."/>
            <person name="Clum A."/>
            <person name="Steindorff A."/>
            <person name="Ohm R.A."/>
            <person name="Martin F."/>
            <person name="Silar P."/>
            <person name="Natvig D.O."/>
            <person name="Lalanne C."/>
            <person name="Gautier V."/>
            <person name="Ament-Velasquez S.L."/>
            <person name="Kruys A."/>
            <person name="Hutchinson M.I."/>
            <person name="Powell A.J."/>
            <person name="Barry K."/>
            <person name="Miller A.N."/>
            <person name="Grigoriev I.V."/>
            <person name="Debuchy R."/>
            <person name="Gladieux P."/>
            <person name="Hiltunen Thoren M."/>
            <person name="Johannesson H."/>
        </authorList>
    </citation>
    <scope>NUCLEOTIDE SEQUENCE</scope>
    <source>
        <strain evidence="6">CBS 333.67</strain>
    </source>
</reference>
<feature type="compositionally biased region" description="Low complexity" evidence="3">
    <location>
        <begin position="165"/>
        <end position="190"/>
    </location>
</feature>
<dbReference type="Pfam" id="PF00076">
    <property type="entry name" value="RRM_1"/>
    <property type="match status" value="1"/>
</dbReference>
<organism evidence="6 7">
    <name type="scientific">Chaetomium strumarium</name>
    <dbReference type="NCBI Taxonomy" id="1170767"/>
    <lineage>
        <taxon>Eukaryota</taxon>
        <taxon>Fungi</taxon>
        <taxon>Dikarya</taxon>
        <taxon>Ascomycota</taxon>
        <taxon>Pezizomycotina</taxon>
        <taxon>Sordariomycetes</taxon>
        <taxon>Sordariomycetidae</taxon>
        <taxon>Sordariales</taxon>
        <taxon>Chaetomiaceae</taxon>
        <taxon>Chaetomium</taxon>
    </lineage>
</organism>
<dbReference type="SUPFAM" id="SSF54928">
    <property type="entry name" value="RNA-binding domain, RBD"/>
    <property type="match status" value="1"/>
</dbReference>
<dbReference type="GO" id="GO:0005829">
    <property type="term" value="C:cytosol"/>
    <property type="evidence" value="ECO:0007669"/>
    <property type="project" value="TreeGrafter"/>
</dbReference>
<dbReference type="SUPFAM" id="SSF54427">
    <property type="entry name" value="NTF2-like"/>
    <property type="match status" value="1"/>
</dbReference>
<feature type="compositionally biased region" description="Pro residues" evidence="3">
    <location>
        <begin position="319"/>
        <end position="337"/>
    </location>
</feature>
<dbReference type="InterPro" id="IPR000504">
    <property type="entry name" value="RRM_dom"/>
</dbReference>
<feature type="compositionally biased region" description="Pro residues" evidence="3">
    <location>
        <begin position="265"/>
        <end position="286"/>
    </location>
</feature>
<feature type="domain" description="RRM" evidence="4">
    <location>
        <begin position="390"/>
        <end position="461"/>
    </location>
</feature>
<evidence type="ECO:0000313" key="7">
    <source>
        <dbReference type="Proteomes" id="UP001273166"/>
    </source>
</evidence>
<dbReference type="Pfam" id="PF02136">
    <property type="entry name" value="NTF2"/>
    <property type="match status" value="1"/>
</dbReference>
<dbReference type="AlphaFoldDB" id="A0AAJ0GM01"/>
<sequence>MATNGNLNHHDQYAASAQTVEAQANAENSVDQLDPNVIGWYFVEQFYQTVSTAPSRLHLYYGKNAQFVCGKEAEAVNVVVGRQGIQNRIKALDFQDCKVRITNLDSQASNDNIVIQVIGEIANKGVEPKKFAQTFVLARQPSGYFVLNDILRYLNEDLEEESAEDAATAGETPAAAEPEAKTEVPATEEVTQQDPAPLDTAAVTEKLEEAVVESPAAPAAPAAEPAAEAQASAPANETQTQPDVEKAVEQIAEEDVKKPEEPKDPSPTPAAAPASVPAPTPAPAQPEKPREPPKPMSWASRVAAAAGAQRPVAPAPKAATPPAPAPAQPRAPVPAAPQPAAAPAARAATPESTPAPAAPKDQGSEWQTAETKRQSRAPHAAAAPTEKEGTMAYIKYVTDKVRDEDLKAHLTSFGELAYFDINRQKNCAFVEFKTQAGYSAAVAANPHTVNGENIVVEQRRPKANAYGGANYNAARGGAGRGGRGGYESSRTGSQGGRGGFGGQSRGRGGGPRGRGTPQVGAA</sequence>
<proteinExistence type="predicted"/>
<evidence type="ECO:0000259" key="5">
    <source>
        <dbReference type="PROSITE" id="PS50177"/>
    </source>
</evidence>
<name>A0AAJ0GM01_9PEZI</name>
<feature type="compositionally biased region" description="Low complexity" evidence="3">
    <location>
        <begin position="299"/>
        <end position="318"/>
    </location>
</feature>
<gene>
    <name evidence="6" type="ORF">B0T15DRAFT_303377</name>
</gene>
<dbReference type="GO" id="GO:0016579">
    <property type="term" value="P:protein deubiquitination"/>
    <property type="evidence" value="ECO:0007669"/>
    <property type="project" value="TreeGrafter"/>
</dbReference>
<dbReference type="EMBL" id="JAUDZG010000007">
    <property type="protein sequence ID" value="KAK3302382.1"/>
    <property type="molecule type" value="Genomic_DNA"/>
</dbReference>
<dbReference type="PANTHER" id="PTHR10693:SF20">
    <property type="entry name" value="AT27578P"/>
    <property type="match status" value="1"/>
</dbReference>
<feature type="compositionally biased region" description="Gly residues" evidence="3">
    <location>
        <begin position="476"/>
        <end position="485"/>
    </location>
</feature>
<dbReference type="InterPro" id="IPR002075">
    <property type="entry name" value="NTF2_dom"/>
</dbReference>
<feature type="domain" description="NTF2" evidence="5">
    <location>
        <begin position="38"/>
        <end position="153"/>
    </location>
</feature>
<dbReference type="GeneID" id="87882671"/>
<dbReference type="PROSITE" id="PS50177">
    <property type="entry name" value="NTF2_DOMAIN"/>
    <property type="match status" value="1"/>
</dbReference>
<dbReference type="InterPro" id="IPR012677">
    <property type="entry name" value="Nucleotide-bd_a/b_plait_sf"/>
</dbReference>
<dbReference type="PANTHER" id="PTHR10693">
    <property type="entry name" value="RAS GTPASE-ACTIVATING PROTEIN-BINDING PROTEIN"/>
    <property type="match status" value="1"/>
</dbReference>
<dbReference type="PROSITE" id="PS50102">
    <property type="entry name" value="RRM"/>
    <property type="match status" value="1"/>
</dbReference>
<dbReference type="GO" id="GO:0003729">
    <property type="term" value="F:mRNA binding"/>
    <property type="evidence" value="ECO:0007669"/>
    <property type="project" value="TreeGrafter"/>
</dbReference>
<evidence type="ECO:0000256" key="3">
    <source>
        <dbReference type="SAM" id="MobiDB-lite"/>
    </source>
</evidence>
<feature type="region of interest" description="Disordered" evidence="3">
    <location>
        <begin position="470"/>
        <end position="522"/>
    </location>
</feature>
<keyword evidence="7" id="KW-1185">Reference proteome</keyword>
<feature type="compositionally biased region" description="Low complexity" evidence="3">
    <location>
        <begin position="338"/>
        <end position="360"/>
    </location>
</feature>
<evidence type="ECO:0000256" key="1">
    <source>
        <dbReference type="ARBA" id="ARBA00022884"/>
    </source>
</evidence>
<feature type="region of interest" description="Disordered" evidence="3">
    <location>
        <begin position="161"/>
        <end position="389"/>
    </location>
</feature>
<dbReference type="Proteomes" id="UP001273166">
    <property type="component" value="Unassembled WGS sequence"/>
</dbReference>
<dbReference type="InterPro" id="IPR035979">
    <property type="entry name" value="RBD_domain_sf"/>
</dbReference>
<dbReference type="RefSeq" id="XP_062718162.1">
    <property type="nucleotide sequence ID" value="XM_062863842.1"/>
</dbReference>
<dbReference type="Gene3D" id="3.30.70.330">
    <property type="match status" value="1"/>
</dbReference>